<dbReference type="AlphaFoldDB" id="A0A926VFC7"/>
<keyword evidence="1" id="KW-1133">Transmembrane helix</keyword>
<name>A0A926VFC7_9CYAN</name>
<feature type="transmembrane region" description="Helical" evidence="1">
    <location>
        <begin position="41"/>
        <end position="62"/>
    </location>
</feature>
<accession>A0A926VFC7</accession>
<keyword evidence="3" id="KW-1185">Reference proteome</keyword>
<reference evidence="2" key="2">
    <citation type="submission" date="2020-08" db="EMBL/GenBank/DDBJ databases">
        <authorList>
            <person name="Chen M."/>
            <person name="Teng W."/>
            <person name="Zhao L."/>
            <person name="Hu C."/>
            <person name="Zhou Y."/>
            <person name="Han B."/>
            <person name="Song L."/>
            <person name="Shu W."/>
        </authorList>
    </citation>
    <scope>NUCLEOTIDE SEQUENCE</scope>
    <source>
        <strain evidence="2">FACHB-1375</strain>
    </source>
</reference>
<keyword evidence="1" id="KW-0472">Membrane</keyword>
<feature type="transmembrane region" description="Helical" evidence="1">
    <location>
        <begin position="74"/>
        <end position="92"/>
    </location>
</feature>
<gene>
    <name evidence="2" type="ORF">H6G03_14375</name>
</gene>
<dbReference type="Proteomes" id="UP000641646">
    <property type="component" value="Unassembled WGS sequence"/>
</dbReference>
<dbReference type="InterPro" id="IPR021883">
    <property type="entry name" value="LPA1-like"/>
</dbReference>
<organism evidence="2 3">
    <name type="scientific">Aerosakkonema funiforme FACHB-1375</name>
    <dbReference type="NCBI Taxonomy" id="2949571"/>
    <lineage>
        <taxon>Bacteria</taxon>
        <taxon>Bacillati</taxon>
        <taxon>Cyanobacteriota</taxon>
        <taxon>Cyanophyceae</taxon>
        <taxon>Oscillatoriophycideae</taxon>
        <taxon>Aerosakkonematales</taxon>
        <taxon>Aerosakkonemataceae</taxon>
        <taxon>Aerosakkonema</taxon>
    </lineage>
</organism>
<keyword evidence="1" id="KW-0812">Transmembrane</keyword>
<reference evidence="2" key="1">
    <citation type="journal article" date="2015" name="ISME J.">
        <title>Draft Genome Sequence of Streptomyces incarnatus NRRL8089, which Produces the Nucleoside Antibiotic Sinefungin.</title>
        <authorList>
            <person name="Oshima K."/>
            <person name="Hattori M."/>
            <person name="Shimizu H."/>
            <person name="Fukuda K."/>
            <person name="Nemoto M."/>
            <person name="Inagaki K."/>
            <person name="Tamura T."/>
        </authorList>
    </citation>
    <scope>NUCLEOTIDE SEQUENCE</scope>
    <source>
        <strain evidence="2">FACHB-1375</strain>
    </source>
</reference>
<protein>
    <submittedName>
        <fullName evidence="2">DUF3493 domain-containing protein</fullName>
    </submittedName>
</protein>
<dbReference type="EMBL" id="JACJPW010000033">
    <property type="protein sequence ID" value="MBD2182268.1"/>
    <property type="molecule type" value="Genomic_DNA"/>
</dbReference>
<sequence length="103" mass="11231">MADSTPSDRTSKPKKLESINPELYAQLKAEAAAPYRGLRKFIYVAFGASGFIGAVIFLAQLAAGREVDSALPNFALQVGVVALMIWLFRLDGRKARKSKTKKS</sequence>
<dbReference type="Pfam" id="PF11998">
    <property type="entry name" value="DUF3493"/>
    <property type="match status" value="1"/>
</dbReference>
<comment type="caution">
    <text evidence="2">The sequence shown here is derived from an EMBL/GenBank/DDBJ whole genome shotgun (WGS) entry which is preliminary data.</text>
</comment>
<evidence type="ECO:0000313" key="2">
    <source>
        <dbReference type="EMBL" id="MBD2182268.1"/>
    </source>
</evidence>
<evidence type="ECO:0000313" key="3">
    <source>
        <dbReference type="Proteomes" id="UP000641646"/>
    </source>
</evidence>
<proteinExistence type="predicted"/>
<evidence type="ECO:0000256" key="1">
    <source>
        <dbReference type="SAM" id="Phobius"/>
    </source>
</evidence>
<dbReference type="RefSeq" id="WP_190465078.1">
    <property type="nucleotide sequence ID" value="NZ_JACJPW010000033.1"/>
</dbReference>